<accession>A0A0S4IKJ6</accession>
<dbReference type="AlphaFoldDB" id="A0A0S4IKJ6"/>
<proteinExistence type="predicted"/>
<name>A0A0S4IKJ6_BODSA</name>
<evidence type="ECO:0000256" key="1">
    <source>
        <dbReference type="SAM" id="MobiDB-lite"/>
    </source>
</evidence>
<dbReference type="OrthoDB" id="266718at2759"/>
<dbReference type="VEuPathDB" id="TriTrypDB:BSAL_59155"/>
<organism evidence="3 4">
    <name type="scientific">Bodo saltans</name>
    <name type="common">Flagellated protozoan</name>
    <dbReference type="NCBI Taxonomy" id="75058"/>
    <lineage>
        <taxon>Eukaryota</taxon>
        <taxon>Discoba</taxon>
        <taxon>Euglenozoa</taxon>
        <taxon>Kinetoplastea</taxon>
        <taxon>Metakinetoplastina</taxon>
        <taxon>Eubodonida</taxon>
        <taxon>Bodonidae</taxon>
        <taxon>Bodo</taxon>
    </lineage>
</organism>
<dbReference type="EMBL" id="CYKH01000238">
    <property type="protein sequence ID" value="CUF08831.1"/>
    <property type="molecule type" value="Genomic_DNA"/>
</dbReference>
<sequence>MHSRLSTTGFSLEKPYHAALLAAAAIPALWVGYRVARRLTRSSPKVPDAAKCESWSNAQVLAFLEANNLSAQCIAAFKANDIDGSVLFQLESYHLSDMGVKKLKDRILFEKCIATIRPAHLERERSDSTASQDSSDEEAPAPAKRPSQAEEKSAITPLQVKRPASAEDRTKVMDAVVHKLEQIYERCASDAFLQAEPAAQAQGIRTAKNELAQILAITKSFPPQEVEHVMGLIQQLTSMLDVVERSLAQRGATSESAINAQGQAALVKLHAMLDGFLEALTSANGADLPQADRERLALNISSHVAKSIEVAAVLPIEEQADLKAKCDLVLRAAKALATGTPLAAAVPRSPQGPKAVEPASLQFLIRRVRAVFETLKSDQLLSMSADDRNVVLDKMRVEIASIEQESTHLPEHEAVVMGQVFMNVKQVLNQLSSLTTQEAEMSELQLQQESLQSAVARSKASGGAAPKPENPVVRISDAIKTVLEVLKQPEFLKASPEDQVRNSEVLHRRLQGIAQELKELPAPIQQAVTPMLVKVSELVRSVHKHASDAVASKPSSLSSSKPLRRTKSAIVKCFTAAFKGLRKN</sequence>
<protein>
    <recommendedName>
        <fullName evidence="2">SAM domain-containing protein</fullName>
    </recommendedName>
</protein>
<gene>
    <name evidence="3" type="ORF">BSAL_59155</name>
</gene>
<evidence type="ECO:0000313" key="4">
    <source>
        <dbReference type="Proteomes" id="UP000051952"/>
    </source>
</evidence>
<dbReference type="SMART" id="SM00454">
    <property type="entry name" value="SAM"/>
    <property type="match status" value="1"/>
</dbReference>
<keyword evidence="4" id="KW-1185">Reference proteome</keyword>
<feature type="domain" description="SAM" evidence="2">
    <location>
        <begin position="55"/>
        <end position="119"/>
    </location>
</feature>
<dbReference type="InterPro" id="IPR013761">
    <property type="entry name" value="SAM/pointed_sf"/>
</dbReference>
<dbReference type="Proteomes" id="UP000051952">
    <property type="component" value="Unassembled WGS sequence"/>
</dbReference>
<evidence type="ECO:0000313" key="3">
    <source>
        <dbReference type="EMBL" id="CUF08831.1"/>
    </source>
</evidence>
<dbReference type="InterPro" id="IPR001660">
    <property type="entry name" value="SAM"/>
</dbReference>
<feature type="region of interest" description="Disordered" evidence="1">
    <location>
        <begin position="123"/>
        <end position="167"/>
    </location>
</feature>
<dbReference type="Gene3D" id="1.10.150.50">
    <property type="entry name" value="Transcription Factor, Ets-1"/>
    <property type="match status" value="1"/>
</dbReference>
<evidence type="ECO:0000259" key="2">
    <source>
        <dbReference type="PROSITE" id="PS50105"/>
    </source>
</evidence>
<reference evidence="4" key="1">
    <citation type="submission" date="2015-09" db="EMBL/GenBank/DDBJ databases">
        <authorList>
            <consortium name="Pathogen Informatics"/>
        </authorList>
    </citation>
    <scope>NUCLEOTIDE SEQUENCE [LARGE SCALE GENOMIC DNA]</scope>
    <source>
        <strain evidence="4">Lake Konstanz</strain>
    </source>
</reference>
<dbReference type="PROSITE" id="PS50105">
    <property type="entry name" value="SAM_DOMAIN"/>
    <property type="match status" value="1"/>
</dbReference>
<dbReference type="Pfam" id="PF07647">
    <property type="entry name" value="SAM_2"/>
    <property type="match status" value="1"/>
</dbReference>
<dbReference type="SUPFAM" id="SSF47769">
    <property type="entry name" value="SAM/Pointed domain"/>
    <property type="match status" value="1"/>
</dbReference>